<reference evidence="18 19" key="1">
    <citation type="submission" date="2017-09" db="EMBL/GenBank/DDBJ databases">
        <authorList>
            <consortium name="International Durum Wheat Genome Sequencing Consortium (IDWGSC)"/>
            <person name="Milanesi L."/>
        </authorList>
    </citation>
    <scope>NUCLEOTIDE SEQUENCE [LARGE SCALE GENOMIC DNA]</scope>
    <source>
        <strain evidence="19">cv. Svevo</strain>
    </source>
</reference>
<dbReference type="GO" id="GO:0019898">
    <property type="term" value="C:extrinsic component of membrane"/>
    <property type="evidence" value="ECO:0007669"/>
    <property type="project" value="InterPro"/>
</dbReference>
<keyword evidence="10" id="KW-0472">Membrane</keyword>
<dbReference type="InterPro" id="IPR001371">
    <property type="entry name" value="Glyco_hydro_14B_pln"/>
</dbReference>
<dbReference type="Pfam" id="PF05757">
    <property type="entry name" value="PsbQ"/>
    <property type="match status" value="1"/>
</dbReference>
<dbReference type="Gene3D" id="3.20.20.80">
    <property type="entry name" value="Glycosidases"/>
    <property type="match status" value="1"/>
</dbReference>
<accession>A0A9R1PKD6</accession>
<protein>
    <recommendedName>
        <fullName evidence="16">Beta-amylase</fullName>
        <ecNumber evidence="16">3.2.1.2</ecNumber>
    </recommendedName>
</protein>
<keyword evidence="11" id="KW-0604">Photosystem II</keyword>
<dbReference type="PANTHER" id="PTHR31352">
    <property type="entry name" value="BETA-AMYLASE 1, CHLOROPLASTIC"/>
    <property type="match status" value="1"/>
</dbReference>
<dbReference type="EMBL" id="LT934114">
    <property type="protein sequence ID" value="VAH45100.1"/>
    <property type="molecule type" value="Genomic_DNA"/>
</dbReference>
<evidence type="ECO:0000256" key="7">
    <source>
        <dbReference type="ARBA" id="ARBA00022801"/>
    </source>
</evidence>
<dbReference type="GO" id="GO:0009654">
    <property type="term" value="C:photosystem II oxygen evolving complex"/>
    <property type="evidence" value="ECO:0007669"/>
    <property type="project" value="InterPro"/>
</dbReference>
<name>A0A9R1PKD6_TRITD</name>
<evidence type="ECO:0000256" key="12">
    <source>
        <dbReference type="ARBA" id="ARBA00023277"/>
    </source>
</evidence>
<evidence type="ECO:0000256" key="1">
    <source>
        <dbReference type="ARBA" id="ARBA00000546"/>
    </source>
</evidence>
<dbReference type="GO" id="GO:0015979">
    <property type="term" value="P:photosynthesis"/>
    <property type="evidence" value="ECO:0007669"/>
    <property type="project" value="UniProtKB-KW"/>
</dbReference>
<dbReference type="SUPFAM" id="SSF101112">
    <property type="entry name" value="Oxygen-evolving enhancer protein 3"/>
    <property type="match status" value="1"/>
</dbReference>
<dbReference type="InterPro" id="IPR023222">
    <property type="entry name" value="PsbQ-like_dom_sf"/>
</dbReference>
<dbReference type="InterPro" id="IPR017853">
    <property type="entry name" value="GH"/>
</dbReference>
<evidence type="ECO:0000256" key="8">
    <source>
        <dbReference type="ARBA" id="ARBA00022946"/>
    </source>
</evidence>
<gene>
    <name evidence="18" type="ORF">TRITD_2Bv1G089710</name>
</gene>
<dbReference type="PANTHER" id="PTHR31352:SF60">
    <property type="entry name" value="BETA-AMYLASE"/>
    <property type="match status" value="1"/>
</dbReference>
<evidence type="ECO:0000256" key="16">
    <source>
        <dbReference type="RuleBase" id="RU000509"/>
    </source>
</evidence>
<evidence type="ECO:0000256" key="3">
    <source>
        <dbReference type="ARBA" id="ARBA00005652"/>
    </source>
</evidence>
<evidence type="ECO:0000256" key="6">
    <source>
        <dbReference type="ARBA" id="ARBA00022640"/>
    </source>
</evidence>
<comment type="similarity">
    <text evidence="15">Belongs to the PsbQ family.</text>
</comment>
<keyword evidence="13 16" id="KW-0326">Glycosidase</keyword>
<dbReference type="GO" id="GO:0005509">
    <property type="term" value="F:calcium ion binding"/>
    <property type="evidence" value="ECO:0007669"/>
    <property type="project" value="InterPro"/>
</dbReference>
<dbReference type="InterPro" id="IPR008797">
    <property type="entry name" value="PSII_PsbQ"/>
</dbReference>
<keyword evidence="6" id="KW-0934">Plastid</keyword>
<keyword evidence="8" id="KW-0809">Transit peptide</keyword>
<sequence>MAGNMLANYVQVYVMLPLDVVSVDNKFEKGDEIRAQLKKLTEAGVDGVMIDVWWGLVEGKGPKAYDWSAYKQVFDLVHEAGLKLQAIMSFHQCGGNVGDVVNIPIPQWVRDVGATDPDIFYTNRGGTRNIEYLTLGVDDQPLFHGRTAVQMYADYMTSFRENMKKFLDAGTIVDIEVGLGPAGEMRYPSYPQSQGWVFPGIGEFICYDKYLEADFKAAAAKAGHPEWELPDDAGEYNDTPEKTQFFKDNGTYLTEKGKFFLSWYSNKLIKHGDKILDEANKVFLGCRVQLAIKISGIHWWYRVPNHAAELTAGYYNLDDRDGYRTIARMLTRHHASMNFTCAEMRDSEQSEEAKSAPEELVQQGHDPSVDPVAPLERSKPEMPIEMILKAAQPKLEPFPFDKNTDLPVKDHTDVGDEVVHAGTVAAIKVGPPPPLSAGTDNSDEARDFDLPLKNRFYLQPLPPAEAAVRAKESAQDILNLKPLIDKKQWPYVMNDLRLRASYLRYDLKTVISSKTTKEEKKDLKDLTGKLFATLDGLDHAAKIKSPTEAEKYYGETKTVLGDVLAKLG</sequence>
<dbReference type="PRINTS" id="PR00750">
    <property type="entry name" value="BETAAMYLASE"/>
</dbReference>
<dbReference type="GO" id="GO:0009535">
    <property type="term" value="C:chloroplast thylakoid membrane"/>
    <property type="evidence" value="ECO:0007669"/>
    <property type="project" value="UniProtKB-SubCell"/>
</dbReference>
<dbReference type="Pfam" id="PF01373">
    <property type="entry name" value="Glyco_hydro_14"/>
    <property type="match status" value="1"/>
</dbReference>
<evidence type="ECO:0000256" key="4">
    <source>
        <dbReference type="ARBA" id="ARBA00022528"/>
    </source>
</evidence>
<keyword evidence="4" id="KW-0150">Chloroplast</keyword>
<dbReference type="EC" id="3.2.1.2" evidence="16"/>
<evidence type="ECO:0000256" key="13">
    <source>
        <dbReference type="ARBA" id="ARBA00023295"/>
    </source>
</evidence>
<dbReference type="AlphaFoldDB" id="A0A9R1PKD6"/>
<dbReference type="InterPro" id="IPR001554">
    <property type="entry name" value="Glyco_hydro_14"/>
</dbReference>
<feature type="region of interest" description="Disordered" evidence="17">
    <location>
        <begin position="344"/>
        <end position="374"/>
    </location>
</feature>
<evidence type="ECO:0000256" key="15">
    <source>
        <dbReference type="ARBA" id="ARBA00035649"/>
    </source>
</evidence>
<evidence type="ECO:0000256" key="17">
    <source>
        <dbReference type="SAM" id="MobiDB-lite"/>
    </source>
</evidence>
<evidence type="ECO:0000256" key="2">
    <source>
        <dbReference type="ARBA" id="ARBA00004334"/>
    </source>
</evidence>
<dbReference type="Gramene" id="TRITD2Bv1G089710.6">
    <property type="protein sequence ID" value="TRITD2Bv1G089710.6"/>
    <property type="gene ID" value="TRITD2Bv1G089710"/>
</dbReference>
<dbReference type="GO" id="GO:0016161">
    <property type="term" value="F:beta-amylase activity"/>
    <property type="evidence" value="ECO:0007669"/>
    <property type="project" value="UniProtKB-EC"/>
</dbReference>
<dbReference type="Gene3D" id="1.20.120.290">
    <property type="entry name" value="Oxygen-evolving enhancer protein 3 (PsbQ), four-helix up-down bundle"/>
    <property type="match status" value="1"/>
</dbReference>
<keyword evidence="5" id="KW-0602">Photosynthesis</keyword>
<feature type="compositionally biased region" description="Basic and acidic residues" evidence="17">
    <location>
        <begin position="344"/>
        <end position="357"/>
    </location>
</feature>
<comment type="catalytic activity">
    <reaction evidence="1 16">
        <text>Hydrolysis of (1-&gt;4)-alpha-D-glucosidic linkages in polysaccharides so as to remove successive maltose units from the non-reducing ends of the chains.</text>
        <dbReference type="EC" id="3.2.1.2"/>
    </reaction>
</comment>
<keyword evidence="19" id="KW-1185">Reference proteome</keyword>
<keyword evidence="9" id="KW-0793">Thylakoid</keyword>
<dbReference type="InterPro" id="IPR018238">
    <property type="entry name" value="Glyco_hydro_14_CS"/>
</dbReference>
<evidence type="ECO:0000256" key="9">
    <source>
        <dbReference type="ARBA" id="ARBA00023078"/>
    </source>
</evidence>
<dbReference type="PROSITE" id="PS00679">
    <property type="entry name" value="BETA_AMYLASE_2"/>
    <property type="match status" value="1"/>
</dbReference>
<dbReference type="PROSITE" id="PS00506">
    <property type="entry name" value="BETA_AMYLASE_1"/>
    <property type="match status" value="1"/>
</dbReference>
<comment type="similarity">
    <text evidence="3 16">Belongs to the glycosyl hydrolase 14 family.</text>
</comment>
<keyword evidence="7 16" id="KW-0378">Hydrolase</keyword>
<keyword evidence="12 16" id="KW-0119">Carbohydrate metabolism</keyword>
<dbReference type="Proteomes" id="UP000324705">
    <property type="component" value="Chromosome 2B"/>
</dbReference>
<dbReference type="GO" id="GO:0000272">
    <property type="term" value="P:polysaccharide catabolic process"/>
    <property type="evidence" value="ECO:0007669"/>
    <property type="project" value="UniProtKB-KW"/>
</dbReference>
<evidence type="ECO:0000256" key="14">
    <source>
        <dbReference type="ARBA" id="ARBA00023326"/>
    </source>
</evidence>
<proteinExistence type="inferred from homology"/>
<keyword evidence="14 16" id="KW-0624">Polysaccharide degradation</keyword>
<dbReference type="FunFam" id="1.20.120.290:FF:000001">
    <property type="entry name" value="Oxygen-evolving enhancer protein 3"/>
    <property type="match status" value="1"/>
</dbReference>
<evidence type="ECO:0000256" key="5">
    <source>
        <dbReference type="ARBA" id="ARBA00022531"/>
    </source>
</evidence>
<evidence type="ECO:0000313" key="18">
    <source>
        <dbReference type="EMBL" id="VAH45100.1"/>
    </source>
</evidence>
<organism evidence="18 19">
    <name type="scientific">Triticum turgidum subsp. durum</name>
    <name type="common">Durum wheat</name>
    <name type="synonym">Triticum durum</name>
    <dbReference type="NCBI Taxonomy" id="4567"/>
    <lineage>
        <taxon>Eukaryota</taxon>
        <taxon>Viridiplantae</taxon>
        <taxon>Streptophyta</taxon>
        <taxon>Embryophyta</taxon>
        <taxon>Tracheophyta</taxon>
        <taxon>Spermatophyta</taxon>
        <taxon>Magnoliopsida</taxon>
        <taxon>Liliopsida</taxon>
        <taxon>Poales</taxon>
        <taxon>Poaceae</taxon>
        <taxon>BOP clade</taxon>
        <taxon>Pooideae</taxon>
        <taxon>Triticodae</taxon>
        <taxon>Triticeae</taxon>
        <taxon>Triticinae</taxon>
        <taxon>Triticum</taxon>
    </lineage>
</organism>
<comment type="subcellular location">
    <subcellularLocation>
        <location evidence="2">Plastid</location>
        <location evidence="2">Chloroplast thylakoid membrane</location>
    </subcellularLocation>
</comment>
<evidence type="ECO:0000313" key="19">
    <source>
        <dbReference type="Proteomes" id="UP000324705"/>
    </source>
</evidence>
<evidence type="ECO:0000256" key="11">
    <source>
        <dbReference type="ARBA" id="ARBA00023276"/>
    </source>
</evidence>
<dbReference type="PRINTS" id="PR00842">
    <property type="entry name" value="GLHYDLASE14B"/>
</dbReference>
<evidence type="ECO:0000256" key="10">
    <source>
        <dbReference type="ARBA" id="ARBA00023136"/>
    </source>
</evidence>
<dbReference type="SUPFAM" id="SSF51445">
    <property type="entry name" value="(Trans)glycosidases"/>
    <property type="match status" value="1"/>
</dbReference>